<evidence type="ECO:0000313" key="1">
    <source>
        <dbReference type="EMBL" id="KAA0151556.1"/>
    </source>
</evidence>
<organism evidence="3 8">
    <name type="scientific">Cafeteria roenbergensis</name>
    <name type="common">Marine flagellate</name>
    <dbReference type="NCBI Taxonomy" id="33653"/>
    <lineage>
        <taxon>Eukaryota</taxon>
        <taxon>Sar</taxon>
        <taxon>Stramenopiles</taxon>
        <taxon>Bigyra</taxon>
        <taxon>Opalozoa</taxon>
        <taxon>Bicosoecida</taxon>
        <taxon>Cafeteriaceae</taxon>
        <taxon>Cafeteria</taxon>
    </lineage>
</organism>
<dbReference type="Proteomes" id="UP000324907">
    <property type="component" value="Unassembled WGS sequence"/>
</dbReference>
<evidence type="ECO:0000313" key="5">
    <source>
        <dbReference type="Proteomes" id="UP000322899"/>
    </source>
</evidence>
<sequence>MAGPAVRPLTAVELTKLQDRRDALTEEMAGQGLYFVKWTAAGLGVGVAATALLRLRGPKAYLPMLALGSVGTMADFAEAHRATNPLRQQLQVVSSAISRPNDTGARQAVVDMGVLPASAMDPPGGSMERR</sequence>
<gene>
    <name evidence="4" type="ORF">FNF27_06153</name>
    <name evidence="2" type="ORF">FNF28_06551</name>
    <name evidence="1" type="ORF">FNF29_04480</name>
    <name evidence="3" type="ORF">FNF31_03850</name>
</gene>
<evidence type="ECO:0000313" key="6">
    <source>
        <dbReference type="Proteomes" id="UP000323011"/>
    </source>
</evidence>
<dbReference type="EMBL" id="VLTL01000169">
    <property type="protein sequence ID" value="KAA0157328.1"/>
    <property type="molecule type" value="Genomic_DNA"/>
</dbReference>
<accession>A0A5A8DBV5</accession>
<evidence type="ECO:0000313" key="3">
    <source>
        <dbReference type="EMBL" id="KAA0161391.1"/>
    </source>
</evidence>
<evidence type="ECO:0000313" key="8">
    <source>
        <dbReference type="Proteomes" id="UP000325113"/>
    </source>
</evidence>
<dbReference type="EMBL" id="VLTO01000050">
    <property type="protein sequence ID" value="KAA0172118.1"/>
    <property type="molecule type" value="Genomic_DNA"/>
</dbReference>
<comment type="caution">
    <text evidence="3">The sequence shown here is derived from an EMBL/GenBank/DDBJ whole genome shotgun (WGS) entry which is preliminary data.</text>
</comment>
<dbReference type="Proteomes" id="UP000325113">
    <property type="component" value="Unassembled WGS sequence"/>
</dbReference>
<proteinExistence type="predicted"/>
<name>A0A5A8DBV5_CAFRO</name>
<evidence type="ECO:0000313" key="2">
    <source>
        <dbReference type="EMBL" id="KAA0157328.1"/>
    </source>
</evidence>
<evidence type="ECO:0000313" key="7">
    <source>
        <dbReference type="Proteomes" id="UP000324907"/>
    </source>
</evidence>
<dbReference type="Proteomes" id="UP000322899">
    <property type="component" value="Unassembled WGS sequence"/>
</dbReference>
<evidence type="ECO:0000313" key="4">
    <source>
        <dbReference type="EMBL" id="KAA0172118.1"/>
    </source>
</evidence>
<keyword evidence="6" id="KW-1185">Reference proteome</keyword>
<reference evidence="5 6" key="1">
    <citation type="submission" date="2019-07" db="EMBL/GenBank/DDBJ databases">
        <title>Genomes of Cafeteria roenbergensis.</title>
        <authorList>
            <person name="Fischer M.G."/>
            <person name="Hackl T."/>
            <person name="Roman M."/>
        </authorList>
    </citation>
    <scope>NUCLEOTIDE SEQUENCE [LARGE SCALE GENOMIC DNA]</scope>
    <source>
        <strain evidence="1 6">BVI</strain>
        <strain evidence="3 8">Cflag</strain>
        <strain evidence="4 5">E4-10P</strain>
        <strain evidence="2 7">RCC970-E3</strain>
    </source>
</reference>
<dbReference type="EMBL" id="VLTM01000036">
    <property type="protein sequence ID" value="KAA0161391.1"/>
    <property type="molecule type" value="Genomic_DNA"/>
</dbReference>
<dbReference type="AlphaFoldDB" id="A0A5A8DBV5"/>
<protein>
    <submittedName>
        <fullName evidence="3">Uncharacterized protein</fullName>
    </submittedName>
</protein>
<dbReference type="EMBL" id="VLTN01000026">
    <property type="protein sequence ID" value="KAA0151556.1"/>
    <property type="molecule type" value="Genomic_DNA"/>
</dbReference>
<dbReference type="Proteomes" id="UP000323011">
    <property type="component" value="Unassembled WGS sequence"/>
</dbReference>